<feature type="transmembrane region" description="Helical" evidence="2">
    <location>
        <begin position="68"/>
        <end position="85"/>
    </location>
</feature>
<feature type="transmembrane region" description="Helical" evidence="2">
    <location>
        <begin position="129"/>
        <end position="148"/>
    </location>
</feature>
<proteinExistence type="predicted"/>
<dbReference type="Proteomes" id="UP001501319">
    <property type="component" value="Unassembled WGS sequence"/>
</dbReference>
<feature type="region of interest" description="Disordered" evidence="1">
    <location>
        <begin position="150"/>
        <end position="195"/>
    </location>
</feature>
<evidence type="ECO:0000256" key="1">
    <source>
        <dbReference type="SAM" id="MobiDB-lite"/>
    </source>
</evidence>
<dbReference type="RefSeq" id="WP_344111278.1">
    <property type="nucleotide sequence ID" value="NZ_BAAANE010000004.1"/>
</dbReference>
<keyword evidence="4" id="KW-1185">Reference proteome</keyword>
<protein>
    <submittedName>
        <fullName evidence="3">Uncharacterized protein</fullName>
    </submittedName>
</protein>
<keyword evidence="2" id="KW-1133">Transmembrane helix</keyword>
<name>A0ABN2F8A4_9ACTN</name>
<dbReference type="EMBL" id="BAAANE010000004">
    <property type="protein sequence ID" value="GAA1635093.1"/>
    <property type="molecule type" value="Genomic_DNA"/>
</dbReference>
<feature type="transmembrane region" description="Helical" evidence="2">
    <location>
        <begin position="28"/>
        <end position="48"/>
    </location>
</feature>
<gene>
    <name evidence="3" type="ORF">GCM10009744_24850</name>
</gene>
<accession>A0ABN2F8A4</accession>
<organism evidence="3 4">
    <name type="scientific">Kribbella alba</name>
    <dbReference type="NCBI Taxonomy" id="190197"/>
    <lineage>
        <taxon>Bacteria</taxon>
        <taxon>Bacillati</taxon>
        <taxon>Actinomycetota</taxon>
        <taxon>Actinomycetes</taxon>
        <taxon>Propionibacteriales</taxon>
        <taxon>Kribbellaceae</taxon>
        <taxon>Kribbella</taxon>
    </lineage>
</organism>
<keyword evidence="2" id="KW-0472">Membrane</keyword>
<keyword evidence="2" id="KW-0812">Transmembrane</keyword>
<feature type="compositionally biased region" description="Polar residues" evidence="1">
    <location>
        <begin position="185"/>
        <end position="195"/>
    </location>
</feature>
<evidence type="ECO:0000313" key="4">
    <source>
        <dbReference type="Proteomes" id="UP001501319"/>
    </source>
</evidence>
<evidence type="ECO:0000313" key="3">
    <source>
        <dbReference type="EMBL" id="GAA1635093.1"/>
    </source>
</evidence>
<comment type="caution">
    <text evidence="3">The sequence shown here is derived from an EMBL/GenBank/DDBJ whole genome shotgun (WGS) entry which is preliminary data.</text>
</comment>
<reference evidence="3 4" key="1">
    <citation type="journal article" date="2019" name="Int. J. Syst. Evol. Microbiol.">
        <title>The Global Catalogue of Microorganisms (GCM) 10K type strain sequencing project: providing services to taxonomists for standard genome sequencing and annotation.</title>
        <authorList>
            <consortium name="The Broad Institute Genomics Platform"/>
            <consortium name="The Broad Institute Genome Sequencing Center for Infectious Disease"/>
            <person name="Wu L."/>
            <person name="Ma J."/>
        </authorList>
    </citation>
    <scope>NUCLEOTIDE SEQUENCE [LARGE SCALE GENOMIC DNA]</scope>
    <source>
        <strain evidence="3 4">JCM 14306</strain>
    </source>
</reference>
<sequence length="195" mass="20767">MSDLLPDEELPRRLDAAELDLATGQHRWFATATLLAALASGITLLLPWTFSRRLGLSVWELGIEAQPSLVFLWLAGLITSSLALILRVGPKAQAVTSTTAVVALIYSAGGWQANTQDSVSDTWPGPGPAFAIVLGLSWLLAATAQLIADRPQPSSPTPEALRSAIARLRGNRPSNTRGPIEPADRQTTSKVPGRD</sequence>
<feature type="transmembrane region" description="Helical" evidence="2">
    <location>
        <begin position="92"/>
        <end position="109"/>
    </location>
</feature>
<evidence type="ECO:0000256" key="2">
    <source>
        <dbReference type="SAM" id="Phobius"/>
    </source>
</evidence>